<accession>A0A3P6AEM3</accession>
<proteinExistence type="predicted"/>
<reference evidence="1" key="1">
    <citation type="submission" date="2018-11" db="EMBL/GenBank/DDBJ databases">
        <authorList>
            <consortium name="Genoscope - CEA"/>
            <person name="William W."/>
        </authorList>
    </citation>
    <scope>NUCLEOTIDE SEQUENCE</scope>
</reference>
<organism evidence="1">
    <name type="scientific">Brassica oleracea</name>
    <name type="common">Wild cabbage</name>
    <dbReference type="NCBI Taxonomy" id="3712"/>
    <lineage>
        <taxon>Eukaryota</taxon>
        <taxon>Viridiplantae</taxon>
        <taxon>Streptophyta</taxon>
        <taxon>Embryophyta</taxon>
        <taxon>Tracheophyta</taxon>
        <taxon>Spermatophyta</taxon>
        <taxon>Magnoliopsida</taxon>
        <taxon>eudicotyledons</taxon>
        <taxon>Gunneridae</taxon>
        <taxon>Pentapetalae</taxon>
        <taxon>rosids</taxon>
        <taxon>malvids</taxon>
        <taxon>Brassicales</taxon>
        <taxon>Brassicaceae</taxon>
        <taxon>Brassiceae</taxon>
        <taxon>Brassica</taxon>
    </lineage>
</organism>
<name>A0A3P6AEM3_BRAOL</name>
<dbReference type="AlphaFoldDB" id="A0A3P6AEM3"/>
<dbReference type="EMBL" id="LR031872">
    <property type="protein sequence ID" value="VDC90862.1"/>
    <property type="molecule type" value="Genomic_DNA"/>
</dbReference>
<gene>
    <name evidence="1" type="ORF">BOLC3T15554H</name>
</gene>
<protein>
    <submittedName>
        <fullName evidence="1">Uncharacterized protein</fullName>
    </submittedName>
</protein>
<evidence type="ECO:0000313" key="1">
    <source>
        <dbReference type="EMBL" id="VDC90862.1"/>
    </source>
</evidence>
<sequence>MCNTLSSENERSPKIKYCFYCSILFNQFDLDSVIPDISSRINYHMFHTFFMPQQLHCSLLCFQTKGSIRKVPENVFWKLHGSKTVRCFTPQIVCSSLGVSSCTMSCFKGTRTSIRCCFSF</sequence>